<dbReference type="RefSeq" id="XP_009524912.1">
    <property type="nucleotide sequence ID" value="XM_009526617.1"/>
</dbReference>
<dbReference type="EMBL" id="JH159153">
    <property type="protein sequence ID" value="EGZ22195.1"/>
    <property type="molecule type" value="Genomic_DNA"/>
</dbReference>
<dbReference type="OMA" id="RTFPDQA"/>
<proteinExistence type="predicted"/>
<reference evidence="2 3" key="1">
    <citation type="journal article" date="2006" name="Science">
        <title>Phytophthora genome sequences uncover evolutionary origins and mechanisms of pathogenesis.</title>
        <authorList>
            <person name="Tyler B.M."/>
            <person name="Tripathy S."/>
            <person name="Zhang X."/>
            <person name="Dehal P."/>
            <person name="Jiang R.H."/>
            <person name="Aerts A."/>
            <person name="Arredondo F.D."/>
            <person name="Baxter L."/>
            <person name="Bensasson D."/>
            <person name="Beynon J.L."/>
            <person name="Chapman J."/>
            <person name="Damasceno C.M."/>
            <person name="Dorrance A.E."/>
            <person name="Dou D."/>
            <person name="Dickerman A.W."/>
            <person name="Dubchak I.L."/>
            <person name="Garbelotto M."/>
            <person name="Gijzen M."/>
            <person name="Gordon S.G."/>
            <person name="Govers F."/>
            <person name="Grunwald N.J."/>
            <person name="Huang W."/>
            <person name="Ivors K.L."/>
            <person name="Jones R.W."/>
            <person name="Kamoun S."/>
            <person name="Krampis K."/>
            <person name="Lamour K.H."/>
            <person name="Lee M.K."/>
            <person name="McDonald W.H."/>
            <person name="Medina M."/>
            <person name="Meijer H.J."/>
            <person name="Nordberg E.K."/>
            <person name="Maclean D.J."/>
            <person name="Ospina-Giraldo M.D."/>
            <person name="Morris P.F."/>
            <person name="Phuntumart V."/>
            <person name="Putnam N.H."/>
            <person name="Rash S."/>
            <person name="Rose J.K."/>
            <person name="Sakihama Y."/>
            <person name="Salamov A.A."/>
            <person name="Savidor A."/>
            <person name="Scheuring C.F."/>
            <person name="Smith B.M."/>
            <person name="Sobral B.W."/>
            <person name="Terry A."/>
            <person name="Torto-Alalibo T.A."/>
            <person name="Win J."/>
            <person name="Xu Z."/>
            <person name="Zhang H."/>
            <person name="Grigoriev I.V."/>
            <person name="Rokhsar D.S."/>
            <person name="Boore J.L."/>
        </authorList>
    </citation>
    <scope>NUCLEOTIDE SEQUENCE [LARGE SCALE GENOMIC DNA]</scope>
    <source>
        <strain evidence="2 3">P6497</strain>
    </source>
</reference>
<dbReference type="AlphaFoldDB" id="G4Z2S0"/>
<dbReference type="SMR" id="G4Z2S0"/>
<dbReference type="InterPro" id="IPR013602">
    <property type="entry name" value="Dynein_heavy_linker"/>
</dbReference>
<organism evidence="2 3">
    <name type="scientific">Phytophthora sojae (strain P6497)</name>
    <name type="common">Soybean stem and root rot agent</name>
    <name type="synonym">Phytophthora megasperma f. sp. glycines</name>
    <dbReference type="NCBI Taxonomy" id="1094619"/>
    <lineage>
        <taxon>Eukaryota</taxon>
        <taxon>Sar</taxon>
        <taxon>Stramenopiles</taxon>
        <taxon>Oomycota</taxon>
        <taxon>Peronosporomycetes</taxon>
        <taxon>Peronosporales</taxon>
        <taxon>Peronosporaceae</taxon>
        <taxon>Phytophthora</taxon>
    </lineage>
</organism>
<dbReference type="PANTHER" id="PTHR46454">
    <property type="entry name" value="DYNEIN AXONEMAL HEAVY CHAIN 7-RELATED"/>
    <property type="match status" value="1"/>
</dbReference>
<feature type="domain" description="Dynein heavy chain linker" evidence="1">
    <location>
        <begin position="33"/>
        <end position="432"/>
    </location>
</feature>
<accession>G4Z2S0</accession>
<dbReference type="InterPro" id="IPR042222">
    <property type="entry name" value="Dynein_2_N"/>
</dbReference>
<sequence length="478" mass="54325">MQEEARRLVRIQLVFEDASGGLRPQTKNFEDLDMLAGELKLKSELWEAVCEADEHLDNCSTDTIRSVDLDKMGEVASHVDAVVENIRPCTTQVVGGFELERLEKLQATLHGLAPVIRDLRNPHLAERHWSKLEHKMQLQQLLEVNAVGHGTAIRHVSEEASAEAAIAGSFMSVVRTWEAQEIPVEARKDRDGRDVYCIGDCVELSSLIEESQVLLRVMDLSTYSLVVQERLPKMISDLDHTKASLELLQVCQRKWDYTQRLVSIDFARTFPDQAKQLQKHDTAWRSLTLNLFNRSLCLPFGVNTEHRQTLQVILEGFEGAVKTLADHLEIKRQVFPAFFQLSDLELATLLSKCRDVGCIPSFLYQCFDNVGRIVFGVRDGFQDILQITSRVHGDAETIPMGKNLKARGPVEQWLAAVEKRLAEQLRRSTKQAIEMLARYESPQPNAAAPKIDLTRFSIQVRDQNLEIIWVKQLTFSLF</sequence>
<dbReference type="STRING" id="1094619.G4Z2S0"/>
<dbReference type="InParanoid" id="G4Z2S0"/>
<evidence type="ECO:0000313" key="2">
    <source>
        <dbReference type="EMBL" id="EGZ22195.1"/>
    </source>
</evidence>
<dbReference type="GeneID" id="20656803"/>
<dbReference type="PANTHER" id="PTHR46454:SF17">
    <property type="entry name" value="DYNEIN HEAVY CHAIN LINKER DOMAIN-CONTAINING PROTEIN"/>
    <property type="match status" value="1"/>
</dbReference>
<keyword evidence="3" id="KW-1185">Reference proteome</keyword>
<dbReference type="Pfam" id="PF08393">
    <property type="entry name" value="DHC_N2"/>
    <property type="match status" value="1"/>
</dbReference>
<evidence type="ECO:0000313" key="3">
    <source>
        <dbReference type="Proteomes" id="UP000002640"/>
    </source>
</evidence>
<dbReference type="Proteomes" id="UP000002640">
    <property type="component" value="Unassembled WGS sequence"/>
</dbReference>
<dbReference type="Gene3D" id="1.20.140.100">
    <property type="entry name" value="Dynein heavy chain, N-terminal domain 2"/>
    <property type="match status" value="1"/>
</dbReference>
<dbReference type="KEGG" id="psoj:PHYSODRAFT_492316"/>
<dbReference type="Gene3D" id="3.20.180.20">
    <property type="entry name" value="Dynein heavy chain, N-terminal domain 2"/>
    <property type="match status" value="1"/>
</dbReference>
<dbReference type="InterPro" id="IPR042228">
    <property type="entry name" value="Dynein_linker_3"/>
</dbReference>
<gene>
    <name evidence="2" type="ORF">PHYSODRAFT_492316</name>
</gene>
<name>G4Z2S0_PHYSP</name>
<protein>
    <recommendedName>
        <fullName evidence="1">Dynein heavy chain linker domain-containing protein</fullName>
    </recommendedName>
</protein>
<evidence type="ECO:0000259" key="1">
    <source>
        <dbReference type="Pfam" id="PF08393"/>
    </source>
</evidence>